<dbReference type="RefSeq" id="WP_131466487.1">
    <property type="nucleotide sequence ID" value="NZ_SJJY01000008.1"/>
</dbReference>
<protein>
    <submittedName>
        <fullName evidence="1">Uncharacterized protein</fullName>
    </submittedName>
</protein>
<reference evidence="1 2" key="1">
    <citation type="submission" date="2019-02" db="EMBL/GenBank/DDBJ databases">
        <title>Kribbella capetownensis sp. nov. and Kribbella speibonae sp. nov., isolated from soil.</title>
        <authorList>
            <person name="Curtis S.M."/>
            <person name="Norton I."/>
            <person name="Everest G.J."/>
            <person name="Meyers P.R."/>
        </authorList>
    </citation>
    <scope>NUCLEOTIDE SEQUENCE [LARGE SCALE GENOMIC DNA]</scope>
    <source>
        <strain evidence="1 2">SK5</strain>
    </source>
</reference>
<evidence type="ECO:0000313" key="2">
    <source>
        <dbReference type="Proteomes" id="UP000292385"/>
    </source>
</evidence>
<accession>A0ABY1ZX03</accession>
<gene>
    <name evidence="1" type="ORF">E0H58_31465</name>
</gene>
<dbReference type="EMBL" id="SJJY01000008">
    <property type="protein sequence ID" value="TCC19427.1"/>
    <property type="molecule type" value="Genomic_DNA"/>
</dbReference>
<keyword evidence="2" id="KW-1185">Reference proteome</keyword>
<dbReference type="Proteomes" id="UP000292385">
    <property type="component" value="Unassembled WGS sequence"/>
</dbReference>
<proteinExistence type="predicted"/>
<sequence length="84" mass="8990">MTTFGLTISAGVEIEAEHEFVIDDPDAYICTRMAASTDPGDCEGLISPGEPHIVVTINGRPLLRWCRACAPGIVGRAFATWMAP</sequence>
<comment type="caution">
    <text evidence="1">The sequence shown here is derived from an EMBL/GenBank/DDBJ whole genome shotgun (WGS) entry which is preliminary data.</text>
</comment>
<name>A0ABY1ZX03_9ACTN</name>
<organism evidence="1 2">
    <name type="scientific">Kribbella speibonae</name>
    <dbReference type="NCBI Taxonomy" id="1572660"/>
    <lineage>
        <taxon>Bacteria</taxon>
        <taxon>Bacillati</taxon>
        <taxon>Actinomycetota</taxon>
        <taxon>Actinomycetes</taxon>
        <taxon>Propionibacteriales</taxon>
        <taxon>Kribbellaceae</taxon>
        <taxon>Kribbella</taxon>
    </lineage>
</organism>
<evidence type="ECO:0000313" key="1">
    <source>
        <dbReference type="EMBL" id="TCC19427.1"/>
    </source>
</evidence>